<accession>A0ABD6ELZ2</accession>
<dbReference type="EMBL" id="JBGFUD010002195">
    <property type="protein sequence ID" value="MFH4977295.1"/>
    <property type="molecule type" value="Genomic_DNA"/>
</dbReference>
<sequence length="100" mass="11456">MYSSRYKSNFDVSTNLKYVNLLLTSLHFIDDIISYIFFAYNTSAFELGINITWTYTKKGIGVRVMIRNICDIPVMSQQNIEPYGVEAAENVASTKAKRKN</sequence>
<evidence type="ECO:0000313" key="1">
    <source>
        <dbReference type="EMBL" id="MFH4977295.1"/>
    </source>
</evidence>
<protein>
    <submittedName>
        <fullName evidence="1">Uncharacterized protein</fullName>
    </submittedName>
</protein>
<gene>
    <name evidence="1" type="ORF">AB6A40_004004</name>
</gene>
<proteinExistence type="predicted"/>
<organism evidence="1 2">
    <name type="scientific">Gnathostoma spinigerum</name>
    <dbReference type="NCBI Taxonomy" id="75299"/>
    <lineage>
        <taxon>Eukaryota</taxon>
        <taxon>Metazoa</taxon>
        <taxon>Ecdysozoa</taxon>
        <taxon>Nematoda</taxon>
        <taxon>Chromadorea</taxon>
        <taxon>Rhabditida</taxon>
        <taxon>Spirurina</taxon>
        <taxon>Gnathostomatomorpha</taxon>
        <taxon>Gnathostomatoidea</taxon>
        <taxon>Gnathostomatidae</taxon>
        <taxon>Gnathostoma</taxon>
    </lineage>
</organism>
<keyword evidence="2" id="KW-1185">Reference proteome</keyword>
<name>A0ABD6ELZ2_9BILA</name>
<dbReference type="AlphaFoldDB" id="A0ABD6ELZ2"/>
<evidence type="ECO:0000313" key="2">
    <source>
        <dbReference type="Proteomes" id="UP001608902"/>
    </source>
</evidence>
<reference evidence="1 2" key="1">
    <citation type="submission" date="2024-08" db="EMBL/GenBank/DDBJ databases">
        <title>Gnathostoma spinigerum genome.</title>
        <authorList>
            <person name="Gonzalez-Bertolin B."/>
            <person name="Monzon S."/>
            <person name="Zaballos A."/>
            <person name="Jimenez P."/>
            <person name="Dekumyoy P."/>
            <person name="Varona S."/>
            <person name="Cuesta I."/>
            <person name="Sumanam S."/>
            <person name="Adisakwattana P."/>
            <person name="Gasser R.B."/>
            <person name="Hernandez-Gonzalez A."/>
            <person name="Young N.D."/>
            <person name="Perteguer M.J."/>
        </authorList>
    </citation>
    <scope>NUCLEOTIDE SEQUENCE [LARGE SCALE GENOMIC DNA]</scope>
    <source>
        <strain evidence="1">AL3</strain>
        <tissue evidence="1">Liver</tissue>
    </source>
</reference>
<dbReference type="Proteomes" id="UP001608902">
    <property type="component" value="Unassembled WGS sequence"/>
</dbReference>
<comment type="caution">
    <text evidence="1">The sequence shown here is derived from an EMBL/GenBank/DDBJ whole genome shotgun (WGS) entry which is preliminary data.</text>
</comment>